<evidence type="ECO:0000313" key="1">
    <source>
        <dbReference type="EMBL" id="KAB6469137.1"/>
    </source>
</evidence>
<reference evidence="1 2" key="1">
    <citation type="journal article" date="2019" name="Nat. Med.">
        <title>A library of human gut bacterial isolates paired with longitudinal multiomics data enables mechanistic microbiome research.</title>
        <authorList>
            <person name="Poyet M."/>
            <person name="Groussin M."/>
            <person name="Gibbons S.M."/>
            <person name="Avila-Pacheco J."/>
            <person name="Jiang X."/>
            <person name="Kearney S.M."/>
            <person name="Perrotta A.R."/>
            <person name="Berdy B."/>
            <person name="Zhao S."/>
            <person name="Lieberman T.D."/>
            <person name="Swanson P.K."/>
            <person name="Smith M."/>
            <person name="Roesemann S."/>
            <person name="Alexander J.E."/>
            <person name="Rich S.A."/>
            <person name="Livny J."/>
            <person name="Vlamakis H."/>
            <person name="Clish C."/>
            <person name="Bullock K."/>
            <person name="Deik A."/>
            <person name="Scott J."/>
            <person name="Pierce K.A."/>
            <person name="Xavier R.J."/>
            <person name="Alm E.J."/>
        </authorList>
    </citation>
    <scope>NUCLEOTIDE SEQUENCE [LARGE SCALE GENOMIC DNA]</scope>
    <source>
        <strain evidence="1 2">BIOML-A140</strain>
    </source>
</reference>
<evidence type="ECO:0000313" key="2">
    <source>
        <dbReference type="Proteomes" id="UP000468344"/>
    </source>
</evidence>
<feature type="non-terminal residue" evidence="1">
    <location>
        <position position="137"/>
    </location>
</feature>
<organism evidence="1 2">
    <name type="scientific">Phocaeicola vulgatus</name>
    <name type="common">Bacteroides vulgatus</name>
    <dbReference type="NCBI Taxonomy" id="821"/>
    <lineage>
        <taxon>Bacteria</taxon>
        <taxon>Pseudomonadati</taxon>
        <taxon>Bacteroidota</taxon>
        <taxon>Bacteroidia</taxon>
        <taxon>Bacteroidales</taxon>
        <taxon>Bacteroidaceae</taxon>
        <taxon>Phocaeicola</taxon>
    </lineage>
</organism>
<proteinExistence type="predicted"/>
<gene>
    <name evidence="1" type="ORF">GAZ06_24310</name>
</gene>
<protein>
    <submittedName>
        <fullName evidence="1">Clindamycin resistance transfer factor BtgB</fullName>
    </submittedName>
</protein>
<accession>A0A6I0Z8F3</accession>
<dbReference type="Proteomes" id="UP000468344">
    <property type="component" value="Unassembled WGS sequence"/>
</dbReference>
<comment type="caution">
    <text evidence="1">The sequence shown here is derived from an EMBL/GenBank/DDBJ whole genome shotgun (WGS) entry which is preliminary data.</text>
</comment>
<dbReference type="Pfam" id="PF18976">
    <property type="entry name" value="DUF5712"/>
    <property type="match status" value="1"/>
</dbReference>
<dbReference type="EMBL" id="WDBY01000114">
    <property type="protein sequence ID" value="KAB6469137.1"/>
    <property type="molecule type" value="Genomic_DNA"/>
</dbReference>
<name>A0A6I0Z8F3_PHOVU</name>
<dbReference type="AlphaFoldDB" id="A0A6I0Z8F3"/>
<dbReference type="InterPro" id="IPR043766">
    <property type="entry name" value="BfmA-like"/>
</dbReference>
<sequence>MNVKIQGGGNGTYANTGSCVAVTNYLQHEDLERMKKGEEVQPFFNQFRDYVSSREVTFKIDNNKAKLSQTDAKFYVITVSPSEKELRCMGRTPQERAEALQWYIRQDVMRNYAEGFGKGLRSDDVEYYAKIHFNRDG</sequence>